<dbReference type="Gene3D" id="1.10.10.10">
    <property type="entry name" value="Winged helix-like DNA-binding domain superfamily/Winged helix DNA-binding domain"/>
    <property type="match status" value="1"/>
</dbReference>
<sequence length="674" mass="78173">MIEKELHSLGFSKNEIEVYLSLFDLGKVKAGEIIEKTGLHRNIVYTSLEEFLKRNLITKTIIKGVANFVVNSPDVLVEEIEQKKQLAQHIAQILKEKQLEGPREISILEGIESIKKVNDQSLNLPAGATTYVFGATKFSVQEDLNTYWEGYHKKRIKKGVAFKCLYDKHVDISILDSRNALDLCEVKYMPQDFSMPMWIYIMGDVCSIVTDKENPLVINIKSKEIAKAFTQYFDYLWNQEVVIETGLDALHRCFYNMLGELEEDDEYFVLGASLGNNSTEIKNFYDTFHTERIKKGVKNSMLIYKDSYDLIKKRFEMAGDPDFKISKLKKFSTILPIPMQINLYRGKTSFILYGDEPTIIYFDKKEIFDSFKGYFDYLWNQEVQTYSGWKEIHKLFNITIPSELEEGDTEYVIGAGYGEESSRDKVDTLFFEHNKLLVANGIYKHALFFEQHAPYFGSQVEEFGKNAKDLIKVKTLPETYSEPTEIHVYKHKVIITYFGENPVSTVYERPEIVAGFKKKFDFFWDQEVQTYSGWEEVEKFYYNVLLKENKEGNTSYVIGGGYGEGGTDKKVADFYNAYAQARADAKTQSRILFYEHHREEAVMEIQKNGDPDLSYNKLKFLPKQHYSPMQTFICGSLAAIVYWGEDPVVTFYRKSEMIDSFKKQFDLLWSIAKA</sequence>
<name>A0A2H0TWS3_9BACT</name>
<dbReference type="InterPro" id="IPR036388">
    <property type="entry name" value="WH-like_DNA-bd_sf"/>
</dbReference>
<gene>
    <name evidence="2" type="ORF">COU32_01105</name>
</gene>
<evidence type="ECO:0000313" key="2">
    <source>
        <dbReference type="EMBL" id="PIR76608.1"/>
    </source>
</evidence>
<dbReference type="Proteomes" id="UP000231530">
    <property type="component" value="Unassembled WGS sequence"/>
</dbReference>
<dbReference type="Pfam" id="PF01978">
    <property type="entry name" value="TrmB"/>
    <property type="match status" value="1"/>
</dbReference>
<dbReference type="InterPro" id="IPR051797">
    <property type="entry name" value="TrmB-like"/>
</dbReference>
<evidence type="ECO:0000259" key="1">
    <source>
        <dbReference type="Pfam" id="PF01978"/>
    </source>
</evidence>
<evidence type="ECO:0000313" key="3">
    <source>
        <dbReference type="Proteomes" id="UP000231530"/>
    </source>
</evidence>
<dbReference type="PANTHER" id="PTHR34293">
    <property type="entry name" value="HTH-TYPE TRANSCRIPTIONAL REGULATOR TRMBL2"/>
    <property type="match status" value="1"/>
</dbReference>
<feature type="domain" description="Transcription regulator TrmB N-terminal" evidence="1">
    <location>
        <begin position="6"/>
        <end position="59"/>
    </location>
</feature>
<dbReference type="InterPro" id="IPR002831">
    <property type="entry name" value="Tscrpt_reg_TrmB_N"/>
</dbReference>
<reference evidence="3" key="1">
    <citation type="submission" date="2017-09" db="EMBL/GenBank/DDBJ databases">
        <title>Depth-based differentiation of microbial function through sediment-hosted aquifers and enrichment of novel symbionts in the deep terrestrial subsurface.</title>
        <authorList>
            <person name="Probst A.J."/>
            <person name="Ladd B."/>
            <person name="Jarett J.K."/>
            <person name="Geller-Mcgrath D.E."/>
            <person name="Sieber C.M.K."/>
            <person name="Emerson J.B."/>
            <person name="Anantharaman K."/>
            <person name="Thomas B.C."/>
            <person name="Malmstrom R."/>
            <person name="Stieglmeier M."/>
            <person name="Klingl A."/>
            <person name="Woyke T."/>
            <person name="Ryan C.M."/>
            <person name="Banfield J.F."/>
        </authorList>
    </citation>
    <scope>NUCLEOTIDE SEQUENCE [LARGE SCALE GENOMIC DNA]</scope>
</reference>
<dbReference type="InterPro" id="IPR036390">
    <property type="entry name" value="WH_DNA-bd_sf"/>
</dbReference>
<protein>
    <recommendedName>
        <fullName evidence="1">Transcription regulator TrmB N-terminal domain-containing protein</fullName>
    </recommendedName>
</protein>
<dbReference type="PANTHER" id="PTHR34293:SF1">
    <property type="entry name" value="HTH-TYPE TRANSCRIPTIONAL REGULATOR TRMBL2"/>
    <property type="match status" value="1"/>
</dbReference>
<dbReference type="SUPFAM" id="SSF46785">
    <property type="entry name" value="Winged helix' DNA-binding domain"/>
    <property type="match status" value="1"/>
</dbReference>
<comment type="caution">
    <text evidence="2">The sequence shown here is derived from an EMBL/GenBank/DDBJ whole genome shotgun (WGS) entry which is preliminary data.</text>
</comment>
<dbReference type="EMBL" id="PFBY01000015">
    <property type="protein sequence ID" value="PIR76608.1"/>
    <property type="molecule type" value="Genomic_DNA"/>
</dbReference>
<dbReference type="AlphaFoldDB" id="A0A2H0TWS3"/>
<organism evidence="2 3">
    <name type="scientific">Candidatus Magasanikbacteria bacterium CG10_big_fil_rev_8_21_14_0_10_42_10</name>
    <dbReference type="NCBI Taxonomy" id="1974649"/>
    <lineage>
        <taxon>Bacteria</taxon>
        <taxon>Candidatus Magasanikiibacteriota</taxon>
    </lineage>
</organism>
<proteinExistence type="predicted"/>
<accession>A0A2H0TWS3</accession>